<comment type="pathway">
    <text evidence="1 7 8">Cofactor biosynthesis; NAD(+) biosynthesis; NAD(+) from deamido-NAD(+) (L-Gln route): step 1/1.</text>
</comment>
<feature type="binding site" evidence="7">
    <location>
        <position position="374"/>
    </location>
    <ligand>
        <name>deamido-NAD(+)</name>
        <dbReference type="ChEBI" id="CHEBI:58437"/>
        <note>ligand shared between two neighboring subunits</note>
    </ligand>
</feature>
<dbReference type="Pfam" id="PF00795">
    <property type="entry name" value="CN_hydrolase"/>
    <property type="match status" value="1"/>
</dbReference>
<feature type="binding site" evidence="7">
    <location>
        <position position="398"/>
    </location>
    <ligand>
        <name>ATP</name>
        <dbReference type="ChEBI" id="CHEBI:30616"/>
    </ligand>
</feature>
<feature type="binding site" evidence="7">
    <location>
        <position position="518"/>
    </location>
    <ligand>
        <name>deamido-NAD(+)</name>
        <dbReference type="ChEBI" id="CHEBI:58437"/>
        <note>ligand shared between two neighboring subunits</note>
    </ligand>
</feature>
<dbReference type="InterPro" id="IPR003694">
    <property type="entry name" value="NAD_synthase"/>
</dbReference>
<sequence length="547" mass="60771">MLKISNAQIAARIGDFDFNVNEIIKAAMSAQQQGSHLLVTPELSVTGYLPEDLLMRPAFRMASERALGQLCEALAQFPDLYVLVGIPTWFMDGVKLKVYNSVVVLQGGRELQRTHKQKLPNQAVFDELRYFTSGAEPALTEIQGLNIGILVCEDAWHPEPALHLKELGAELLIAVNASPFHIDKVAKRLRVFGERVKQTGLPLLCVNRVGGQDELIFDGASFALNSDEALAMQLPMFISTTHEVVFDLSRKLFHKELIVPVPCAEEQAYRTLVQGVKDYVTQTGFKKVTLGLSGGVDSALTLAVAVDALGAENVHAVMMPTRYTAQMSLDDAKEMASRVGVRYDVVAIEDMFNLYVNMLEPVFDGKPADVTEENLQARIRGVILMAVSNKHAALVLNTGNKSELATGYCTLYGDMIGAYAVLKDIYKTLVYRICEWRNATDVYELGDVIPKNIITRAPSAELRDNQKDQDSLPPYEVLDDILERYIEQRQPVATIVASGHDEAVVKKVVRLVRINEYKRRQGALGPRVTTLAFGKDWRMPIMNVFTE</sequence>
<dbReference type="Pfam" id="PF02540">
    <property type="entry name" value="NAD_synthase"/>
    <property type="match status" value="1"/>
</dbReference>
<protein>
    <recommendedName>
        <fullName evidence="7 8">Glutamine-dependent NAD(+) synthetase</fullName>
        <ecNumber evidence="7 8">6.3.5.1</ecNumber>
    </recommendedName>
    <alternativeName>
        <fullName evidence="7 8">NAD(+) synthase [glutamine-hydrolyzing]</fullName>
    </alternativeName>
</protein>
<dbReference type="UniPathway" id="UPA00253">
    <property type="reaction ID" value="UER00334"/>
</dbReference>
<dbReference type="GO" id="GO:0003952">
    <property type="term" value="F:NAD+ synthase (glutamine-hydrolyzing) activity"/>
    <property type="evidence" value="ECO:0007669"/>
    <property type="project" value="UniProtKB-UniRule"/>
</dbReference>
<evidence type="ECO:0000259" key="10">
    <source>
        <dbReference type="PROSITE" id="PS50263"/>
    </source>
</evidence>
<keyword evidence="4 7" id="KW-0547">Nucleotide-binding</keyword>
<feature type="active site" description="For glutaminase activity" evidence="7">
    <location>
        <position position="116"/>
    </location>
</feature>
<reference evidence="11" key="1">
    <citation type="journal article" date="2014" name="Int. J. Syst. Evol. Microbiol.">
        <title>Complete genome sequence of Corynebacterium casei LMG S-19264T (=DSM 44701T), isolated from a smear-ripened cheese.</title>
        <authorList>
            <consortium name="US DOE Joint Genome Institute (JGI-PGF)"/>
            <person name="Walter F."/>
            <person name="Albersmeier A."/>
            <person name="Kalinowski J."/>
            <person name="Ruckert C."/>
        </authorList>
    </citation>
    <scope>NUCLEOTIDE SEQUENCE</scope>
    <source>
        <strain evidence="11">KCTC 32501</strain>
    </source>
</reference>
<dbReference type="FunFam" id="3.40.50.620:FF:000106">
    <property type="entry name" value="Glutamine-dependent NAD(+) synthetase"/>
    <property type="match status" value="1"/>
</dbReference>
<evidence type="ECO:0000256" key="2">
    <source>
        <dbReference type="ARBA" id="ARBA00007145"/>
    </source>
</evidence>
<dbReference type="GO" id="GO:0005737">
    <property type="term" value="C:cytoplasm"/>
    <property type="evidence" value="ECO:0007669"/>
    <property type="project" value="InterPro"/>
</dbReference>
<dbReference type="HAMAP" id="MF_02090">
    <property type="entry name" value="NadE_glutamine_dep"/>
    <property type="match status" value="1"/>
</dbReference>
<evidence type="ECO:0000256" key="6">
    <source>
        <dbReference type="ARBA" id="ARBA00023027"/>
    </source>
</evidence>
<dbReference type="PIRSF" id="PIRSF006630">
    <property type="entry name" value="NADS_GAT"/>
    <property type="match status" value="1"/>
</dbReference>
<dbReference type="PANTHER" id="PTHR23090">
    <property type="entry name" value="NH 3 /GLUTAMINE-DEPENDENT NAD + SYNTHETASE"/>
    <property type="match status" value="1"/>
</dbReference>
<dbReference type="RefSeq" id="WP_189491841.1">
    <property type="nucleotide sequence ID" value="NZ_BMZG01000003.1"/>
</dbReference>
<dbReference type="InterPro" id="IPR036526">
    <property type="entry name" value="C-N_Hydrolase_sf"/>
</dbReference>
<comment type="caution">
    <text evidence="7">Lacks conserved residue(s) required for the propagation of feature annotation.</text>
</comment>
<dbReference type="PANTHER" id="PTHR23090:SF9">
    <property type="entry name" value="GLUTAMINE-DEPENDENT NAD(+) SYNTHETASE"/>
    <property type="match status" value="1"/>
</dbReference>
<dbReference type="InterPro" id="IPR022310">
    <property type="entry name" value="NAD/GMP_synthase"/>
</dbReference>
<evidence type="ECO:0000256" key="7">
    <source>
        <dbReference type="HAMAP-Rule" id="MF_02090"/>
    </source>
</evidence>
<feature type="active site" description="Proton acceptor; for glutaminase activity" evidence="7">
    <location>
        <position position="42"/>
    </location>
</feature>
<dbReference type="Gene3D" id="3.40.50.620">
    <property type="entry name" value="HUPs"/>
    <property type="match status" value="1"/>
</dbReference>
<feature type="binding site" evidence="7">
    <location>
        <begin position="291"/>
        <end position="298"/>
    </location>
    <ligand>
        <name>ATP</name>
        <dbReference type="ChEBI" id="CHEBI:30616"/>
    </ligand>
</feature>
<gene>
    <name evidence="7 11" type="primary">nadE</name>
    <name evidence="11" type="ORF">GCM10009007_07670</name>
</gene>
<dbReference type="Proteomes" id="UP000614287">
    <property type="component" value="Unassembled WGS sequence"/>
</dbReference>
<keyword evidence="5 7" id="KW-0067">ATP-binding</keyword>
<evidence type="ECO:0000256" key="5">
    <source>
        <dbReference type="ARBA" id="ARBA00022840"/>
    </source>
</evidence>
<evidence type="ECO:0000313" key="12">
    <source>
        <dbReference type="Proteomes" id="UP000614287"/>
    </source>
</evidence>
<organism evidence="11 12">
    <name type="scientific">Formosimonas limnophila</name>
    <dbReference type="NCBI Taxonomy" id="1384487"/>
    <lineage>
        <taxon>Bacteria</taxon>
        <taxon>Pseudomonadati</taxon>
        <taxon>Pseudomonadota</taxon>
        <taxon>Betaproteobacteria</taxon>
        <taxon>Burkholderiales</taxon>
        <taxon>Burkholderiaceae</taxon>
        <taxon>Formosimonas</taxon>
    </lineage>
</organism>
<dbReference type="Gene3D" id="3.60.110.10">
    <property type="entry name" value="Carbon-nitrogen hydrolase"/>
    <property type="match status" value="1"/>
</dbReference>
<evidence type="ECO:0000256" key="3">
    <source>
        <dbReference type="ARBA" id="ARBA00022598"/>
    </source>
</evidence>
<name>A0A8J3FYY2_9BURK</name>
<dbReference type="PROSITE" id="PS50263">
    <property type="entry name" value="CN_HYDROLASE"/>
    <property type="match status" value="1"/>
</dbReference>
<feature type="domain" description="CN hydrolase" evidence="10">
    <location>
        <begin position="2"/>
        <end position="250"/>
    </location>
</feature>
<dbReference type="NCBIfam" id="NF010588">
    <property type="entry name" value="PRK13981.1"/>
    <property type="match status" value="1"/>
</dbReference>
<dbReference type="SUPFAM" id="SSF52402">
    <property type="entry name" value="Adenine nucleotide alpha hydrolases-like"/>
    <property type="match status" value="1"/>
</dbReference>
<feature type="active site" description="Nucleophile; for glutaminase activity" evidence="7">
    <location>
        <position position="152"/>
    </location>
</feature>
<dbReference type="GO" id="GO:0005524">
    <property type="term" value="F:ATP binding"/>
    <property type="evidence" value="ECO:0007669"/>
    <property type="project" value="UniProtKB-UniRule"/>
</dbReference>
<comment type="caution">
    <text evidence="11">The sequence shown here is derived from an EMBL/GenBank/DDBJ whole genome shotgun (WGS) entry which is preliminary data.</text>
</comment>
<dbReference type="AlphaFoldDB" id="A0A8J3FYY2"/>
<keyword evidence="6 7" id="KW-0520">NAD</keyword>
<feature type="binding site" evidence="7">
    <location>
        <position position="184"/>
    </location>
    <ligand>
        <name>L-glutamine</name>
        <dbReference type="ChEBI" id="CHEBI:58359"/>
    </ligand>
</feature>
<dbReference type="GO" id="GO:0004359">
    <property type="term" value="F:glutaminase activity"/>
    <property type="evidence" value="ECO:0007669"/>
    <property type="project" value="InterPro"/>
</dbReference>
<dbReference type="GO" id="GO:0008795">
    <property type="term" value="F:NAD+ synthase activity"/>
    <property type="evidence" value="ECO:0007669"/>
    <property type="project" value="UniProtKB-UniRule"/>
</dbReference>
<comment type="similarity">
    <text evidence="9">Belongs to the NAD synthetase family.</text>
</comment>
<comment type="function">
    <text evidence="7">Catalyzes the ATP-dependent amidation of deamido-NAD to form NAD. Uses L-glutamine as a nitrogen source.</text>
</comment>
<dbReference type="EMBL" id="BMZG01000003">
    <property type="protein sequence ID" value="GHA69300.1"/>
    <property type="molecule type" value="Genomic_DNA"/>
</dbReference>
<dbReference type="CDD" id="cd00553">
    <property type="entry name" value="NAD_synthase"/>
    <property type="match status" value="1"/>
</dbReference>
<evidence type="ECO:0000256" key="1">
    <source>
        <dbReference type="ARBA" id="ARBA00005188"/>
    </source>
</evidence>
<reference evidence="11" key="2">
    <citation type="submission" date="2020-09" db="EMBL/GenBank/DDBJ databases">
        <authorList>
            <person name="Sun Q."/>
            <person name="Kim S."/>
        </authorList>
    </citation>
    <scope>NUCLEOTIDE SEQUENCE</scope>
    <source>
        <strain evidence="11">KCTC 32501</strain>
    </source>
</reference>
<proteinExistence type="inferred from homology"/>
<dbReference type="NCBIfam" id="TIGR00552">
    <property type="entry name" value="nadE"/>
    <property type="match status" value="1"/>
</dbReference>
<feature type="binding site" evidence="7">
    <location>
        <position position="403"/>
    </location>
    <ligand>
        <name>deamido-NAD(+)</name>
        <dbReference type="ChEBI" id="CHEBI:58437"/>
        <note>ligand shared between two neighboring subunits</note>
    </ligand>
</feature>
<feature type="binding site" evidence="7">
    <location>
        <position position="178"/>
    </location>
    <ligand>
        <name>L-glutamine</name>
        <dbReference type="ChEBI" id="CHEBI:58359"/>
    </ligand>
</feature>
<evidence type="ECO:0000256" key="9">
    <source>
        <dbReference type="RuleBase" id="RU003811"/>
    </source>
</evidence>
<keyword evidence="12" id="KW-1185">Reference proteome</keyword>
<dbReference type="InterPro" id="IPR014729">
    <property type="entry name" value="Rossmann-like_a/b/a_fold"/>
</dbReference>
<keyword evidence="3 7" id="KW-0436">Ligase</keyword>
<dbReference type="InterPro" id="IPR014445">
    <property type="entry name" value="Gln-dep_NAD_synthase"/>
</dbReference>
<evidence type="ECO:0000256" key="4">
    <source>
        <dbReference type="ARBA" id="ARBA00022741"/>
    </source>
</evidence>
<evidence type="ECO:0000313" key="11">
    <source>
        <dbReference type="EMBL" id="GHA69300.1"/>
    </source>
</evidence>
<dbReference type="GO" id="GO:0009435">
    <property type="term" value="P:NAD+ biosynthetic process"/>
    <property type="evidence" value="ECO:0007669"/>
    <property type="project" value="UniProtKB-UniRule"/>
</dbReference>
<dbReference type="EC" id="6.3.5.1" evidence="7 8"/>
<dbReference type="InterPro" id="IPR003010">
    <property type="entry name" value="C-N_Hydrolase"/>
</dbReference>
<dbReference type="CDD" id="cd07570">
    <property type="entry name" value="GAT_Gln-NAD-synth"/>
    <property type="match status" value="1"/>
</dbReference>
<comment type="catalytic activity">
    <reaction evidence="7 8">
        <text>deamido-NAD(+) + L-glutamine + ATP + H2O = L-glutamate + AMP + diphosphate + NAD(+) + H(+)</text>
        <dbReference type="Rhea" id="RHEA:24384"/>
        <dbReference type="ChEBI" id="CHEBI:15377"/>
        <dbReference type="ChEBI" id="CHEBI:15378"/>
        <dbReference type="ChEBI" id="CHEBI:29985"/>
        <dbReference type="ChEBI" id="CHEBI:30616"/>
        <dbReference type="ChEBI" id="CHEBI:33019"/>
        <dbReference type="ChEBI" id="CHEBI:57540"/>
        <dbReference type="ChEBI" id="CHEBI:58359"/>
        <dbReference type="ChEBI" id="CHEBI:58437"/>
        <dbReference type="ChEBI" id="CHEBI:456215"/>
        <dbReference type="EC" id="6.3.5.1"/>
    </reaction>
</comment>
<accession>A0A8J3FYY2</accession>
<dbReference type="SUPFAM" id="SSF56317">
    <property type="entry name" value="Carbon-nitrogen hydrolase"/>
    <property type="match status" value="1"/>
</dbReference>
<evidence type="ECO:0000256" key="8">
    <source>
        <dbReference type="PIRNR" id="PIRNR006630"/>
    </source>
</evidence>
<comment type="similarity">
    <text evidence="2 7 8">In the C-terminal section; belongs to the NAD synthetase family.</text>
</comment>